<dbReference type="SFLD" id="SFLDS00003">
    <property type="entry name" value="Haloacid_Dehalogenase"/>
    <property type="match status" value="1"/>
</dbReference>
<dbReference type="EMBL" id="RZOA01000001">
    <property type="protein sequence ID" value="KAA8824723.1"/>
    <property type="molecule type" value="Genomic_DNA"/>
</dbReference>
<dbReference type="InterPro" id="IPR006379">
    <property type="entry name" value="HAD-SF_hydro_IIB"/>
</dbReference>
<evidence type="ECO:0000313" key="4">
    <source>
        <dbReference type="Proteomes" id="UP000374630"/>
    </source>
</evidence>
<dbReference type="GO" id="GO:0009298">
    <property type="term" value="P:GDP-mannose biosynthetic process"/>
    <property type="evidence" value="ECO:0007669"/>
    <property type="project" value="UniProtKB-UniPathway"/>
</dbReference>
<proteinExistence type="predicted"/>
<gene>
    <name evidence="2" type="ORF">EM848_00475</name>
    <name evidence="1" type="ORF">EMO90_03180</name>
</gene>
<comment type="caution">
    <text evidence="2">The sequence shown here is derived from an EMBL/GenBank/DDBJ whole genome shotgun (WGS) entry which is preliminary data.</text>
</comment>
<evidence type="ECO:0000313" key="2">
    <source>
        <dbReference type="EMBL" id="KAA8824723.1"/>
    </source>
</evidence>
<protein>
    <submittedName>
        <fullName evidence="2">HAD-IIB family hydrolase</fullName>
    </submittedName>
</protein>
<dbReference type="RefSeq" id="WP_150353046.1">
    <property type="nucleotide sequence ID" value="NZ_JAFEJW010000001.1"/>
</dbReference>
<dbReference type="SUPFAM" id="SSF56784">
    <property type="entry name" value="HAD-like"/>
    <property type="match status" value="1"/>
</dbReference>
<dbReference type="GO" id="GO:0016791">
    <property type="term" value="F:phosphatase activity"/>
    <property type="evidence" value="ECO:0007669"/>
    <property type="project" value="UniProtKB-ARBA"/>
</dbReference>
<dbReference type="SFLD" id="SFLDG01143">
    <property type="entry name" value="C2.B.3:_Phosphomannomutase_Lik"/>
    <property type="match status" value="1"/>
</dbReference>
<reference evidence="3 4" key="1">
    <citation type="journal article" date="2019" name="Syst. Appl. Microbiol.">
        <title>Characterization of Bifidobacterium species in feaces of the Egyptian fruit bat: Description of B. vespertilionis sp. nov. and B. rousetti sp. nov.</title>
        <authorList>
            <person name="Modesto M."/>
            <person name="Satti M."/>
            <person name="Watanabe K."/>
            <person name="Puglisi E."/>
            <person name="Morelli L."/>
            <person name="Huang C.-H."/>
            <person name="Liou J.-S."/>
            <person name="Miyashita M."/>
            <person name="Tamura T."/>
            <person name="Saito S."/>
            <person name="Mori K."/>
            <person name="Huang L."/>
            <person name="Sciavilla P."/>
            <person name="Sandri C."/>
            <person name="Spiezio C."/>
            <person name="Vitali F."/>
            <person name="Cavalieri D."/>
            <person name="Perpetuini G."/>
            <person name="Tofalo R."/>
            <person name="Bonetti A."/>
            <person name="Arita M."/>
            <person name="Mattarelli P."/>
        </authorList>
    </citation>
    <scope>NUCLEOTIDE SEQUENCE [LARGE SCALE GENOMIC DNA]</scope>
    <source>
        <strain evidence="1 4">RST16</strain>
        <strain evidence="2 3">RST8</strain>
    </source>
</reference>
<dbReference type="EMBL" id="RZNZ01000003">
    <property type="protein sequence ID" value="KAA8821643.1"/>
    <property type="molecule type" value="Genomic_DNA"/>
</dbReference>
<dbReference type="Proteomes" id="UP000374630">
    <property type="component" value="Unassembled WGS sequence"/>
</dbReference>
<keyword evidence="2" id="KW-0378">Hydrolase</keyword>
<dbReference type="SFLD" id="SFLDG01140">
    <property type="entry name" value="C2.B:_Phosphomannomutase_and_P"/>
    <property type="match status" value="1"/>
</dbReference>
<dbReference type="InterPro" id="IPR043169">
    <property type="entry name" value="PMM_cap"/>
</dbReference>
<dbReference type="Pfam" id="PF08282">
    <property type="entry name" value="Hydrolase_3"/>
    <property type="match status" value="1"/>
</dbReference>
<evidence type="ECO:0000313" key="1">
    <source>
        <dbReference type="EMBL" id="KAA8821643.1"/>
    </source>
</evidence>
<dbReference type="NCBIfam" id="TIGR01484">
    <property type="entry name" value="HAD-SF-IIB"/>
    <property type="match status" value="1"/>
</dbReference>
<organism evidence="2 3">
    <name type="scientific">Bifidobacterium vespertilionis</name>
    <dbReference type="NCBI Taxonomy" id="2562524"/>
    <lineage>
        <taxon>Bacteria</taxon>
        <taxon>Bacillati</taxon>
        <taxon>Actinomycetota</taxon>
        <taxon>Actinomycetes</taxon>
        <taxon>Bifidobacteriales</taxon>
        <taxon>Bifidobacteriaceae</taxon>
        <taxon>Bifidobacterium</taxon>
    </lineage>
</organism>
<dbReference type="InterPro" id="IPR036412">
    <property type="entry name" value="HAD-like_sf"/>
</dbReference>
<dbReference type="UniPathway" id="UPA00126">
    <property type="reaction ID" value="UER00424"/>
</dbReference>
<dbReference type="OrthoDB" id="2241234at2"/>
<evidence type="ECO:0000313" key="3">
    <source>
        <dbReference type="Proteomes" id="UP000345527"/>
    </source>
</evidence>
<sequence>MAAVIADSWTELDLDAMGRCARAVGFDLDNTLARSKMPMHNDMAAALAELTNLTQVAVISGGRYELFVRQILTVEAFTDRAHFPNLHLMPTSGTRYYRYRDGAWHCEYEHDLSEEDRRAAMESLERHARELGVWEEHTWGERIEDRGSQITFSALGQQAPVDAKEAWDPDNAKKNALRVAVAADLPHLFVRSGGATSVDVSARGIDKGYAVRELAAMLGMDVGEMIFVGDRMDPDGNDYPAAQAGVMPVRVKGPEETLEVVRRLIGVMRGMAADGGVTPDSAA</sequence>
<accession>A0A5J5DXU6</accession>
<dbReference type="AlphaFoldDB" id="A0A5J5DXU6"/>
<dbReference type="Proteomes" id="UP000345527">
    <property type="component" value="Unassembled WGS sequence"/>
</dbReference>
<keyword evidence="4" id="KW-1185">Reference proteome</keyword>
<dbReference type="InterPro" id="IPR023214">
    <property type="entry name" value="HAD_sf"/>
</dbReference>
<dbReference type="Gene3D" id="3.40.50.1000">
    <property type="entry name" value="HAD superfamily/HAD-like"/>
    <property type="match status" value="1"/>
</dbReference>
<name>A0A5J5DXU6_9BIFI</name>
<dbReference type="Gene3D" id="3.30.1240.20">
    <property type="match status" value="1"/>
</dbReference>